<evidence type="ECO:0000256" key="2">
    <source>
        <dbReference type="SAM" id="MobiDB-lite"/>
    </source>
</evidence>
<dbReference type="PANTHER" id="PTHR44154:SF1">
    <property type="entry name" value="QUINONE OXIDOREDUCTASE"/>
    <property type="match status" value="1"/>
</dbReference>
<gene>
    <name evidence="4" type="ORF">FOE67_26885</name>
</gene>
<dbReference type="Pfam" id="PF08240">
    <property type="entry name" value="ADH_N"/>
    <property type="match status" value="1"/>
</dbReference>
<organism evidence="4 5">
    <name type="scientific">Streptomyces calidiresistens</name>
    <dbReference type="NCBI Taxonomy" id="1485586"/>
    <lineage>
        <taxon>Bacteria</taxon>
        <taxon>Bacillati</taxon>
        <taxon>Actinomycetota</taxon>
        <taxon>Actinomycetes</taxon>
        <taxon>Kitasatosporales</taxon>
        <taxon>Streptomycetaceae</taxon>
        <taxon>Streptomyces</taxon>
    </lineage>
</organism>
<reference evidence="5" key="1">
    <citation type="submission" date="2019-10" db="EMBL/GenBank/DDBJ databases">
        <title>Streptomyces sp. nov., a novel actinobacterium isolated from alkaline environment.</title>
        <authorList>
            <person name="Golinska P."/>
        </authorList>
    </citation>
    <scope>NUCLEOTIDE SEQUENCE [LARGE SCALE GENOMIC DNA]</scope>
    <source>
        <strain evidence="5">DSM 42108</strain>
    </source>
</reference>
<accession>A0A7W3XZG0</accession>
<feature type="region of interest" description="Disordered" evidence="2">
    <location>
        <begin position="9"/>
        <end position="28"/>
    </location>
</feature>
<dbReference type="InterPro" id="IPR011032">
    <property type="entry name" value="GroES-like_sf"/>
</dbReference>
<dbReference type="InterPro" id="IPR013154">
    <property type="entry name" value="ADH-like_N"/>
</dbReference>
<dbReference type="RefSeq" id="WP_182667519.1">
    <property type="nucleotide sequence ID" value="NZ_VKHS01001397.1"/>
</dbReference>
<name>A0A7W3XZG0_9ACTN</name>
<evidence type="ECO:0000256" key="1">
    <source>
        <dbReference type="ARBA" id="ARBA00022857"/>
    </source>
</evidence>
<evidence type="ECO:0000313" key="5">
    <source>
        <dbReference type="Proteomes" id="UP000530234"/>
    </source>
</evidence>
<dbReference type="EMBL" id="VKHS01001397">
    <property type="protein sequence ID" value="MBB0233019.1"/>
    <property type="molecule type" value="Genomic_DNA"/>
</dbReference>
<dbReference type="AlphaFoldDB" id="A0A7W3XZG0"/>
<feature type="domain" description="Alcohol dehydrogenase-like N-terminal" evidence="3">
    <location>
        <begin position="26"/>
        <end position="113"/>
    </location>
</feature>
<sequence length="173" mass="17331">MLAIRLHAFGPPGNLRPEEVPDPEPGPGEVGIAVAAAGVHLLDTALRAGRAGGFPLPELPTVPGREVAGTVDALGPGVPERWLGRRVVAHLGMVPGGYAERAVTAVERLHELPADLPEDRAVALVGTGRTAAGILRIAAPGPSDTVLVMAAAGGVGSLLVGGARARGARVGLS</sequence>
<dbReference type="Gene3D" id="3.40.50.720">
    <property type="entry name" value="NAD(P)-binding Rossmann-like Domain"/>
    <property type="match status" value="1"/>
</dbReference>
<keyword evidence="1" id="KW-0521">NADP</keyword>
<keyword evidence="5" id="KW-1185">Reference proteome</keyword>
<comment type="caution">
    <text evidence="4">The sequence shown here is derived from an EMBL/GenBank/DDBJ whole genome shotgun (WGS) entry which is preliminary data.</text>
</comment>
<dbReference type="Gene3D" id="3.90.180.10">
    <property type="entry name" value="Medium-chain alcohol dehydrogenases, catalytic domain"/>
    <property type="match status" value="1"/>
</dbReference>
<dbReference type="SUPFAM" id="SSF50129">
    <property type="entry name" value="GroES-like"/>
    <property type="match status" value="1"/>
</dbReference>
<dbReference type="Proteomes" id="UP000530234">
    <property type="component" value="Unassembled WGS sequence"/>
</dbReference>
<feature type="non-terminal residue" evidence="4">
    <location>
        <position position="173"/>
    </location>
</feature>
<dbReference type="PANTHER" id="PTHR44154">
    <property type="entry name" value="QUINONE OXIDOREDUCTASE"/>
    <property type="match status" value="1"/>
</dbReference>
<proteinExistence type="predicted"/>
<evidence type="ECO:0000313" key="4">
    <source>
        <dbReference type="EMBL" id="MBB0233019.1"/>
    </source>
</evidence>
<dbReference type="InterPro" id="IPR051603">
    <property type="entry name" value="Zinc-ADH_QOR/CCCR"/>
</dbReference>
<protein>
    <submittedName>
        <fullName evidence="4">Alcohol dehydrogenase catalytic domain-containing protein</fullName>
    </submittedName>
</protein>
<evidence type="ECO:0000259" key="3">
    <source>
        <dbReference type="Pfam" id="PF08240"/>
    </source>
</evidence>